<dbReference type="InterPro" id="IPR003602">
    <property type="entry name" value="Topo_IA_DNA-bd_dom"/>
</dbReference>
<dbReference type="InterPro" id="IPR003601">
    <property type="entry name" value="Topo_IA_2"/>
</dbReference>
<dbReference type="AlphaFoldDB" id="A0AA96V6A2"/>
<dbReference type="GO" id="GO:0006281">
    <property type="term" value="P:DNA repair"/>
    <property type="evidence" value="ECO:0007669"/>
    <property type="project" value="TreeGrafter"/>
</dbReference>
<dbReference type="GO" id="GO:0005694">
    <property type="term" value="C:chromosome"/>
    <property type="evidence" value="ECO:0007669"/>
    <property type="project" value="InterPro"/>
</dbReference>
<keyword evidence="19" id="KW-1185">Reference proteome</keyword>
<organism evidence="18 19">
    <name type="scientific">Methanolapillus ohkumae</name>
    <dbReference type="NCBI Taxonomy" id="3028298"/>
    <lineage>
        <taxon>Archaea</taxon>
        <taxon>Methanobacteriati</taxon>
        <taxon>Methanobacteriota</taxon>
        <taxon>Stenosarchaea group</taxon>
        <taxon>Methanomicrobia</taxon>
        <taxon>Methanosarcinales</taxon>
        <taxon>Methanosarcinaceae</taxon>
        <taxon>Methanolapillus</taxon>
    </lineage>
</organism>
<dbReference type="Gene3D" id="2.70.20.10">
    <property type="entry name" value="Topoisomerase I, domain 3"/>
    <property type="match status" value="1"/>
</dbReference>
<gene>
    <name evidence="18" type="primary">topA_2</name>
    <name evidence="18" type="ORF">MsAm2_11390</name>
</gene>
<reference evidence="18 19" key="1">
    <citation type="submission" date="2023-07" db="EMBL/GenBank/DDBJ databases">
        <title>Closed genome sequence of Methanosarcinaceae archaeon Am2.</title>
        <authorList>
            <person name="Poehlein A."/>
            <person name="Protasov E."/>
            <person name="Platt K."/>
            <person name="Reeh H."/>
            <person name="Daniel R."/>
            <person name="Brune A."/>
        </authorList>
    </citation>
    <scope>NUCLEOTIDE SEQUENCE [LARGE SCALE GENOMIC DNA]</scope>
    <source>
        <strain evidence="18 19">Am2</strain>
    </source>
</reference>
<feature type="domain" description="Topo IA-type catalytic" evidence="17">
    <location>
        <begin position="155"/>
        <end position="614"/>
    </location>
</feature>
<dbReference type="SMART" id="SM00437">
    <property type="entry name" value="TOP1Ac"/>
    <property type="match status" value="1"/>
</dbReference>
<dbReference type="SMART" id="SM00493">
    <property type="entry name" value="TOPRIM"/>
    <property type="match status" value="1"/>
</dbReference>
<dbReference type="FunFam" id="1.10.290.10:FF:000003">
    <property type="entry name" value="DNA topoisomerase"/>
    <property type="match status" value="1"/>
</dbReference>
<dbReference type="GO" id="GO:0008270">
    <property type="term" value="F:zinc ion binding"/>
    <property type="evidence" value="ECO:0007669"/>
    <property type="project" value="UniProtKB-KW"/>
</dbReference>
<keyword evidence="10" id="KW-0238">DNA-binding</keyword>
<evidence type="ECO:0000256" key="8">
    <source>
        <dbReference type="ARBA" id="ARBA00022833"/>
    </source>
</evidence>
<keyword evidence="5" id="KW-0479">Metal-binding</keyword>
<dbReference type="InterPro" id="IPR034144">
    <property type="entry name" value="TOPRIM_TopoIII"/>
</dbReference>
<dbReference type="SUPFAM" id="SSF56712">
    <property type="entry name" value="Prokaryotic type I DNA topoisomerase"/>
    <property type="match status" value="1"/>
</dbReference>
<evidence type="ECO:0000256" key="4">
    <source>
        <dbReference type="ARBA" id="ARBA00012891"/>
    </source>
</evidence>
<dbReference type="GO" id="GO:0003677">
    <property type="term" value="F:DNA binding"/>
    <property type="evidence" value="ECO:0007669"/>
    <property type="project" value="UniProtKB-KW"/>
</dbReference>
<dbReference type="Proteomes" id="UP001304970">
    <property type="component" value="Chromosome"/>
</dbReference>
<dbReference type="InterPro" id="IPR023405">
    <property type="entry name" value="Topo_IA_core_domain"/>
</dbReference>
<dbReference type="GO" id="GO:0006310">
    <property type="term" value="P:DNA recombination"/>
    <property type="evidence" value="ECO:0007669"/>
    <property type="project" value="TreeGrafter"/>
</dbReference>
<evidence type="ECO:0000256" key="10">
    <source>
        <dbReference type="ARBA" id="ARBA00023125"/>
    </source>
</evidence>
<evidence type="ECO:0000256" key="14">
    <source>
        <dbReference type="ARBA" id="ARBA00032235"/>
    </source>
</evidence>
<dbReference type="Gene3D" id="3.40.50.140">
    <property type="match status" value="1"/>
</dbReference>
<evidence type="ECO:0000256" key="1">
    <source>
        <dbReference type="ARBA" id="ARBA00000213"/>
    </source>
</evidence>
<keyword evidence="6" id="KW-0677">Repeat</keyword>
<dbReference type="InterPro" id="IPR013825">
    <property type="entry name" value="Topo_IA_cen_sub2"/>
</dbReference>
<dbReference type="Gene3D" id="1.10.460.10">
    <property type="entry name" value="Topoisomerase I, domain 2"/>
    <property type="match status" value="1"/>
</dbReference>
<keyword evidence="7" id="KW-0863">Zinc-finger</keyword>
<feature type="domain" description="Toprim" evidence="16">
    <location>
        <begin position="2"/>
        <end position="141"/>
    </location>
</feature>
<dbReference type="CDD" id="cd03362">
    <property type="entry name" value="TOPRIM_TopoIA_TopoIII"/>
    <property type="match status" value="1"/>
</dbReference>
<dbReference type="EC" id="5.6.2.1" evidence="4"/>
<dbReference type="EMBL" id="CP131061">
    <property type="protein sequence ID" value="WNY27344.1"/>
    <property type="molecule type" value="Genomic_DNA"/>
</dbReference>
<dbReference type="SMART" id="SM00436">
    <property type="entry name" value="TOP1Bc"/>
    <property type="match status" value="1"/>
</dbReference>
<dbReference type="PROSITE" id="PS50880">
    <property type="entry name" value="TOPRIM"/>
    <property type="match status" value="1"/>
</dbReference>
<dbReference type="InterPro" id="IPR013497">
    <property type="entry name" value="Topo_IA_cen"/>
</dbReference>
<dbReference type="InterPro" id="IPR006171">
    <property type="entry name" value="TOPRIM_dom"/>
</dbReference>
<dbReference type="PANTHER" id="PTHR11390">
    <property type="entry name" value="PROKARYOTIC DNA TOPOISOMERASE"/>
    <property type="match status" value="1"/>
</dbReference>
<dbReference type="PRINTS" id="PR00417">
    <property type="entry name" value="PRTPISMRASEI"/>
</dbReference>
<evidence type="ECO:0000256" key="15">
    <source>
        <dbReference type="ARBA" id="ARBA00032877"/>
    </source>
</evidence>
<dbReference type="Pfam" id="PF01751">
    <property type="entry name" value="Toprim"/>
    <property type="match status" value="1"/>
</dbReference>
<keyword evidence="9" id="KW-0799">Topoisomerase</keyword>
<evidence type="ECO:0000256" key="9">
    <source>
        <dbReference type="ARBA" id="ARBA00023029"/>
    </source>
</evidence>
<dbReference type="InterPro" id="IPR000380">
    <property type="entry name" value="Topo_IA"/>
</dbReference>
<dbReference type="InterPro" id="IPR013498">
    <property type="entry name" value="Topo_IA_Znf"/>
</dbReference>
<evidence type="ECO:0000256" key="2">
    <source>
        <dbReference type="ARBA" id="ARBA00001946"/>
    </source>
</evidence>
<dbReference type="GO" id="GO:0003917">
    <property type="term" value="F:DNA topoisomerase type I (single strand cut, ATP-independent) activity"/>
    <property type="evidence" value="ECO:0007669"/>
    <property type="project" value="UniProtKB-EC"/>
</dbReference>
<evidence type="ECO:0000256" key="11">
    <source>
        <dbReference type="ARBA" id="ARBA00023235"/>
    </source>
</evidence>
<dbReference type="Pfam" id="PF01396">
    <property type="entry name" value="Zn_ribbon_Top1"/>
    <property type="match status" value="2"/>
</dbReference>
<evidence type="ECO:0000256" key="13">
    <source>
        <dbReference type="ARBA" id="ARBA00031985"/>
    </source>
</evidence>
<sequence>MTVVAFAEKNKAAEEIAKILGGGNYSRTYVDGAAAYKFKRNGEDWVVAGLSGHIMGYDYPPEYNRWNEVDPGILLDVEPQKFVTKENLAGAIEKLSKDAHLIILACDYDREGENIGFEAKELAQRVSNAPIKRARYSSFSKNEIEKAFDAPGEPDTGLAMAAEARQILDLKMGAAFTRYVTLSVREKAFTKEILSIGPCQTPTCGFVYEREKSIREFNPKDFWKIMADFDTESNPSDTEVKNPDEKKLKTVKSIKADSKTDLKTESENAFSGVHRSGQITEKEKADEIFKKIKGEKKAVVLKKSVKEQSLTPPVPLNTTEFLKRASSFLNISPEKSLEIAEQLYLSGLTSYPRTETNMYAPDFEFVPILSDLSKNPSYAQTIRQLMADCSGKVVPKNGTKDAKDHPPIYPIRGAVQADVEKMVSLPGAYAVYDLICRHFIANLMPAAIFEKTRLEIQIRDELFDVTGSMKKSSGWLLIYDYETKKDKLLPQIREGDILFVKKIQNTASKTAPPKKLMESELLTLMDKNGIGTKATAPTHIETNKKRGYFETSGKTISILDTGYMLMESLDFAVPILIRPEIRAQIEDLIQQVEDGKIELNDAVLTGTALIKKMYGDLTANKDRLVQKLAGSIKSEAAENDKKNYAGVCPVCQNALRLITTDKGRFVGCVGYPDCAQTYPVPKTGTLTFLRSKKCPKGGIAVMDVGKKYNWAVGVGPCFNCDQKDVCDPPETAGLCPKCKEGQMVLVRLSDSRFLSCFKRCGHTQSLPKTGRLTVLDKKCEICGWNLFKNKEQDKEEETFCANRRCRAIGLKNEHQKNP</sequence>
<dbReference type="PROSITE" id="PS00396">
    <property type="entry name" value="TOPO_IA_1"/>
    <property type="match status" value="1"/>
</dbReference>
<proteinExistence type="inferred from homology"/>
<dbReference type="PROSITE" id="PS52039">
    <property type="entry name" value="TOPO_IA_2"/>
    <property type="match status" value="1"/>
</dbReference>
<comment type="cofactor">
    <cofactor evidence="2">
        <name>Mg(2+)</name>
        <dbReference type="ChEBI" id="CHEBI:18420"/>
    </cofactor>
</comment>
<dbReference type="InterPro" id="IPR013824">
    <property type="entry name" value="Topo_IA_cen_sub1"/>
</dbReference>
<evidence type="ECO:0000313" key="18">
    <source>
        <dbReference type="EMBL" id="WNY27344.1"/>
    </source>
</evidence>
<dbReference type="RefSeq" id="WP_338097321.1">
    <property type="nucleotide sequence ID" value="NZ_CP131061.1"/>
</dbReference>
<dbReference type="InterPro" id="IPR013826">
    <property type="entry name" value="Topo_IA_cen_sub3"/>
</dbReference>
<evidence type="ECO:0000256" key="6">
    <source>
        <dbReference type="ARBA" id="ARBA00022737"/>
    </source>
</evidence>
<evidence type="ECO:0000256" key="7">
    <source>
        <dbReference type="ARBA" id="ARBA00022771"/>
    </source>
</evidence>
<dbReference type="Gene3D" id="1.10.290.10">
    <property type="entry name" value="Topoisomerase I, domain 4"/>
    <property type="match status" value="1"/>
</dbReference>
<evidence type="ECO:0000256" key="5">
    <source>
        <dbReference type="ARBA" id="ARBA00022723"/>
    </source>
</evidence>
<comment type="similarity">
    <text evidence="3">Belongs to the type IA topoisomerase family.</text>
</comment>
<protein>
    <recommendedName>
        <fullName evidence="4">DNA topoisomerase</fullName>
        <ecNumber evidence="4">5.6.2.1</ecNumber>
    </recommendedName>
    <alternativeName>
        <fullName evidence="15">Omega-protein</fullName>
    </alternativeName>
    <alternativeName>
        <fullName evidence="14">Relaxing enzyme</fullName>
    </alternativeName>
    <alternativeName>
        <fullName evidence="12">Swivelase</fullName>
    </alternativeName>
    <alternativeName>
        <fullName evidence="13">Untwisting enzyme</fullName>
    </alternativeName>
</protein>
<evidence type="ECO:0000256" key="12">
    <source>
        <dbReference type="ARBA" id="ARBA00030003"/>
    </source>
</evidence>
<keyword evidence="11 18" id="KW-0413">Isomerase</keyword>
<keyword evidence="8" id="KW-0862">Zinc</keyword>
<evidence type="ECO:0000313" key="19">
    <source>
        <dbReference type="Proteomes" id="UP001304970"/>
    </source>
</evidence>
<evidence type="ECO:0000259" key="16">
    <source>
        <dbReference type="PROSITE" id="PS50880"/>
    </source>
</evidence>
<dbReference type="InterPro" id="IPR023406">
    <property type="entry name" value="Topo_IA_AS"/>
</dbReference>
<evidence type="ECO:0000256" key="3">
    <source>
        <dbReference type="ARBA" id="ARBA00009446"/>
    </source>
</evidence>
<dbReference type="PANTHER" id="PTHR11390:SF21">
    <property type="entry name" value="DNA TOPOISOMERASE 3-ALPHA"/>
    <property type="match status" value="1"/>
</dbReference>
<dbReference type="Gene3D" id="3.30.65.10">
    <property type="entry name" value="Bacterial Topoisomerase I, domain 1"/>
    <property type="match status" value="1"/>
</dbReference>
<evidence type="ECO:0000259" key="17">
    <source>
        <dbReference type="PROSITE" id="PS52039"/>
    </source>
</evidence>
<dbReference type="CDD" id="cd00186">
    <property type="entry name" value="TOP1Ac"/>
    <property type="match status" value="1"/>
</dbReference>
<dbReference type="Pfam" id="PF01131">
    <property type="entry name" value="Topoisom_bac"/>
    <property type="match status" value="1"/>
</dbReference>
<dbReference type="GO" id="GO:0006265">
    <property type="term" value="P:DNA topological change"/>
    <property type="evidence" value="ECO:0007669"/>
    <property type="project" value="InterPro"/>
</dbReference>
<name>A0AA96V6A2_9EURY</name>
<dbReference type="GeneID" id="89228564"/>
<accession>A0AA96V6A2</accession>
<comment type="catalytic activity">
    <reaction evidence="1">
        <text>ATP-independent breakage of single-stranded DNA, followed by passage and rejoining.</text>
        <dbReference type="EC" id="5.6.2.1"/>
    </reaction>
</comment>